<accession>A0A1Q9EAG0</accession>
<feature type="region of interest" description="Disordered" evidence="1">
    <location>
        <begin position="266"/>
        <end position="287"/>
    </location>
</feature>
<feature type="compositionally biased region" description="Pro residues" evidence="1">
    <location>
        <begin position="492"/>
        <end position="503"/>
    </location>
</feature>
<keyword evidence="2" id="KW-1133">Transmembrane helix</keyword>
<keyword evidence="5" id="KW-1185">Reference proteome</keyword>
<dbReference type="Gene3D" id="1.10.238.10">
    <property type="entry name" value="EF-hand"/>
    <property type="match status" value="1"/>
</dbReference>
<feature type="transmembrane region" description="Helical" evidence="2">
    <location>
        <begin position="111"/>
        <end position="133"/>
    </location>
</feature>
<evidence type="ECO:0000256" key="1">
    <source>
        <dbReference type="SAM" id="MobiDB-lite"/>
    </source>
</evidence>
<evidence type="ECO:0000313" key="5">
    <source>
        <dbReference type="Proteomes" id="UP000186817"/>
    </source>
</evidence>
<evidence type="ECO:0000259" key="3">
    <source>
        <dbReference type="PROSITE" id="PS50222"/>
    </source>
</evidence>
<feature type="compositionally biased region" description="Polar residues" evidence="1">
    <location>
        <begin position="514"/>
        <end position="526"/>
    </location>
</feature>
<gene>
    <name evidence="4" type="ORF">AK812_SmicGene12530</name>
</gene>
<feature type="region of interest" description="Disordered" evidence="1">
    <location>
        <begin position="485"/>
        <end position="526"/>
    </location>
</feature>
<evidence type="ECO:0000313" key="4">
    <source>
        <dbReference type="EMBL" id="OLQ04392.1"/>
    </source>
</evidence>
<feature type="domain" description="EF-hand" evidence="3">
    <location>
        <begin position="761"/>
        <end position="796"/>
    </location>
</feature>
<keyword evidence="2" id="KW-0472">Membrane</keyword>
<comment type="caution">
    <text evidence="4">The sequence shown here is derived from an EMBL/GenBank/DDBJ whole genome shotgun (WGS) entry which is preliminary data.</text>
</comment>
<name>A0A1Q9EAG0_SYMMI</name>
<evidence type="ECO:0000256" key="2">
    <source>
        <dbReference type="SAM" id="Phobius"/>
    </source>
</evidence>
<organism evidence="4 5">
    <name type="scientific">Symbiodinium microadriaticum</name>
    <name type="common">Dinoflagellate</name>
    <name type="synonym">Zooxanthella microadriatica</name>
    <dbReference type="NCBI Taxonomy" id="2951"/>
    <lineage>
        <taxon>Eukaryota</taxon>
        <taxon>Sar</taxon>
        <taxon>Alveolata</taxon>
        <taxon>Dinophyceae</taxon>
        <taxon>Suessiales</taxon>
        <taxon>Symbiodiniaceae</taxon>
        <taxon>Symbiodinium</taxon>
    </lineage>
</organism>
<dbReference type="SUPFAM" id="SSF47473">
    <property type="entry name" value="EF-hand"/>
    <property type="match status" value="1"/>
</dbReference>
<dbReference type="OrthoDB" id="481736at2759"/>
<dbReference type="EMBL" id="LSRX01000212">
    <property type="protein sequence ID" value="OLQ04392.1"/>
    <property type="molecule type" value="Genomic_DNA"/>
</dbReference>
<proteinExistence type="predicted"/>
<dbReference type="InterPro" id="IPR011992">
    <property type="entry name" value="EF-hand-dom_pair"/>
</dbReference>
<sequence>MEATSPVTHSLKTSVDSEWLQHEIRQLHADSKLQKDNETAGKHKQNATGVDKCVQGDPACCFTQGPTCTNPPNPFDPNSLCPLGMLCDADTNFNPFGSAPTGYCRCMDGDALIITIVVVIVILITIIIIIIFMDSFGSSSVLPSLRERGMSEPSVEWGPVPIWAGLRCSSGRSGDWHVQVRRWNLLRRWQVLQRLRPATRWLGCIAAGSLYKGADGAPAMAPPSSARPGKKPNGRKIILPREEILCNVHLTERLEKLARKHIAKRAAEQDADFDQVDLPPSPRRADPKNAAAKFLMSACLPREYAERWRRMTDRQPTPQPVPEAPQTDWDRACLIVESATSLMLNMNNDKTEKVPPRTWLLLEVPEPQNTLCNGEGELIPFLTKSGSCMLSGAAGGGWVEDQPGLNLLRAVPESRQHAKAAEANFGRASSGSSVTALRHAALAMDLLKGRRPPGENWLNKQIRFAFPPPPTPVPATTLTALPLLPLKGIPRPASPQSPPPWPQSPTDSEGRLTRGTTRPNTGDSTVRSARLEVLVTSRAAASERSAVSARHWRETSYEAAFDAAEEAEEKDRRFKQAQSMMQRGFHALMEFLDFTNRRYGNPARTWFILDPEANMKLGMRQFERKCMDIGFRGHIPALWKYMDKRDSGVVTLLDLHTVTAMELARFKLLIRERFRDSASEMFRFLDDNRSGRVNRVTFSARLQTLHYRGKTSSLFQYLDRQGLGILTVHSLAFLDRWHLPPYLYYQPDPSGLRVIKAKLLELHKYALIAWRKIDKDCSMRISYDEFRNYWADLLTNNKAVAAQAANLPRSESDVASAWRAMDKDCSGYIQLRNWDYDSHKHLAEFKQWADRVHGSVVAAFRALDVGGNGVTSNCRLSETELKRCTKGDRPCKADVEFLFDGLDVKKQNFLSEEDVKFLDNWDLSWEEWQVLGLPSLAIRRWALGHRAASGGFVEEGRLLEVFVDHDRSQHAERRALLLLLQLLLQESVCETETMRVARTGQLPLRPKLAMINYSVVLTGLVTLGLGKPLAGAECLDCGSEEETVLLQRMKSSEDHTALEADQWRWQQHGYPKWDCEDDVREAQQDWKDAILDISAAYRENTSSGDFVTVATDAIANLYGYDIGPVIFKPTLAEEDPFRPTFDGALSYFVGNDAMQAFNGGGGIPEDKGFAIAGGDTWSKVLFFNDQISCVGDVALAQGYYYFKNATSGVETGVEYTFAYKKMWEGELKIIAHHSSLPAPLPDPTPISTPAPAPILVQEGKKGDAGKTGAWPMKPWPVKPLWWRGRGNFKRSYNAPSCEDRVAAAQEEWKDAILSISAAYLQGGTNSSYEQLAVDAISKLYNYGESKVLFKPTLAIEDPFRENFIGAASYFLGYNATEEQGGFPEDKGFAINAGKTWSAVEFANNQTICVGDVALAQGYYYFTDGVTGNETGVEYTFAYEKMKKTGQLKIIAHHSSLPASFGR</sequence>
<dbReference type="GO" id="GO:0005509">
    <property type="term" value="F:calcium ion binding"/>
    <property type="evidence" value="ECO:0007669"/>
    <property type="project" value="InterPro"/>
</dbReference>
<reference evidence="4 5" key="1">
    <citation type="submission" date="2016-02" db="EMBL/GenBank/DDBJ databases">
        <title>Genome analysis of coral dinoflagellate symbionts highlights evolutionary adaptations to a symbiotic lifestyle.</title>
        <authorList>
            <person name="Aranda M."/>
            <person name="Li Y."/>
            <person name="Liew Y.J."/>
            <person name="Baumgarten S."/>
            <person name="Simakov O."/>
            <person name="Wilson M."/>
            <person name="Piel J."/>
            <person name="Ashoor H."/>
            <person name="Bougouffa S."/>
            <person name="Bajic V.B."/>
            <person name="Ryu T."/>
            <person name="Ravasi T."/>
            <person name="Bayer T."/>
            <person name="Micklem G."/>
            <person name="Kim H."/>
            <person name="Bhak J."/>
            <person name="Lajeunesse T.C."/>
            <person name="Voolstra C.R."/>
        </authorList>
    </citation>
    <scope>NUCLEOTIDE SEQUENCE [LARGE SCALE GENOMIC DNA]</scope>
    <source>
        <strain evidence="4 5">CCMP2467</strain>
    </source>
</reference>
<dbReference type="PROSITE" id="PS50222">
    <property type="entry name" value="EF_HAND_2"/>
    <property type="match status" value="1"/>
</dbReference>
<dbReference type="Proteomes" id="UP000186817">
    <property type="component" value="Unassembled WGS sequence"/>
</dbReference>
<keyword evidence="2" id="KW-0812">Transmembrane</keyword>
<protein>
    <recommendedName>
        <fullName evidence="3">EF-hand domain-containing protein</fullName>
    </recommendedName>
</protein>
<dbReference type="Gene3D" id="3.10.450.50">
    <property type="match status" value="2"/>
</dbReference>
<dbReference type="InterPro" id="IPR002048">
    <property type="entry name" value="EF_hand_dom"/>
</dbReference>